<feature type="compositionally biased region" description="Polar residues" evidence="11">
    <location>
        <begin position="366"/>
        <end position="379"/>
    </location>
</feature>
<feature type="compositionally biased region" description="Low complexity" evidence="11">
    <location>
        <begin position="272"/>
        <end position="293"/>
    </location>
</feature>
<proteinExistence type="inferred from homology"/>
<evidence type="ECO:0000256" key="8">
    <source>
        <dbReference type="ARBA" id="ARBA00023128"/>
    </source>
</evidence>
<evidence type="ECO:0000256" key="1">
    <source>
        <dbReference type="ARBA" id="ARBA00004370"/>
    </source>
</evidence>
<keyword evidence="14" id="KW-1185">Reference proteome</keyword>
<feature type="compositionally biased region" description="Polar residues" evidence="11">
    <location>
        <begin position="261"/>
        <end position="271"/>
    </location>
</feature>
<feature type="region of interest" description="Disordered" evidence="11">
    <location>
        <begin position="404"/>
        <end position="519"/>
    </location>
</feature>
<feature type="compositionally biased region" description="Low complexity" evidence="11">
    <location>
        <begin position="850"/>
        <end position="868"/>
    </location>
</feature>
<keyword evidence="9 10" id="KW-0472">Membrane</keyword>
<evidence type="ECO:0000259" key="12">
    <source>
        <dbReference type="PROSITE" id="PS51847"/>
    </source>
</evidence>
<evidence type="ECO:0000256" key="10">
    <source>
        <dbReference type="HAMAP-Rule" id="MF_03105"/>
    </source>
</evidence>
<keyword evidence="7" id="KW-0446">Lipid-binding</keyword>
<comment type="caution">
    <text evidence="13">The sequence shown here is derived from an EMBL/GenBank/DDBJ whole genome shotgun (WGS) entry which is preliminary data.</text>
</comment>
<dbReference type="PANTHER" id="PTHR28185">
    <property type="entry name" value="MITOCHONDRIAL DISTRIBUTION AND MORPHOLOGY PROTEIN 34"/>
    <property type="match status" value="1"/>
</dbReference>
<feature type="region of interest" description="Disordered" evidence="11">
    <location>
        <begin position="646"/>
        <end position="666"/>
    </location>
</feature>
<dbReference type="GO" id="GO:0032865">
    <property type="term" value="C:ERMES complex"/>
    <property type="evidence" value="ECO:0007669"/>
    <property type="project" value="UniProtKB-UniRule"/>
</dbReference>
<dbReference type="AlphaFoldDB" id="A0AAD5W1P0"/>
<keyword evidence="3 10" id="KW-1134">Transmembrane beta strand</keyword>
<evidence type="ECO:0000256" key="7">
    <source>
        <dbReference type="ARBA" id="ARBA00023121"/>
    </source>
</evidence>
<gene>
    <name evidence="10" type="primary">MDM34</name>
    <name evidence="13" type="ORF">NP233_g2263</name>
</gene>
<comment type="subunit">
    <text evidence="10">Component of the ER-mitochondria encounter structure (ERMES) or MDM complex, composed of MMM1, MDM10, MDM12 and MDM34.</text>
</comment>
<evidence type="ECO:0000313" key="14">
    <source>
        <dbReference type="Proteomes" id="UP001213000"/>
    </source>
</evidence>
<feature type="compositionally biased region" description="Polar residues" evidence="11">
    <location>
        <begin position="404"/>
        <end position="430"/>
    </location>
</feature>
<accession>A0AAD5W1P0</accession>
<dbReference type="GO" id="GO:1990456">
    <property type="term" value="P:mitochondrion-endoplasmic reticulum membrane tethering"/>
    <property type="evidence" value="ECO:0007669"/>
    <property type="project" value="TreeGrafter"/>
</dbReference>
<name>A0AAD5W1P0_9AGAR</name>
<dbReference type="PANTHER" id="PTHR28185:SF1">
    <property type="entry name" value="MITOCHONDRIAL DISTRIBUTION AND MORPHOLOGY PROTEIN 34"/>
    <property type="match status" value="1"/>
</dbReference>
<feature type="domain" description="SMP-LTD" evidence="12">
    <location>
        <begin position="1"/>
        <end position="194"/>
    </location>
</feature>
<dbReference type="InterPro" id="IPR031468">
    <property type="entry name" value="SMP_LBD"/>
</dbReference>
<protein>
    <recommendedName>
        <fullName evidence="10">Mitochondrial distribution and morphology protein 34</fullName>
    </recommendedName>
</protein>
<evidence type="ECO:0000256" key="6">
    <source>
        <dbReference type="ARBA" id="ARBA00023055"/>
    </source>
</evidence>
<keyword evidence="5 10" id="KW-1000">Mitochondrion outer membrane</keyword>
<dbReference type="GO" id="GO:0015914">
    <property type="term" value="P:phospholipid transport"/>
    <property type="evidence" value="ECO:0007669"/>
    <property type="project" value="TreeGrafter"/>
</dbReference>
<feature type="compositionally biased region" description="Polar residues" evidence="11">
    <location>
        <begin position="827"/>
        <end position="840"/>
    </location>
</feature>
<comment type="function">
    <text evidence="10">Component of the ERMES/MDM complex, which serves as a molecular tether to connect the endoplasmic reticulum (ER) and mitochondria. Components of this complex are involved in the control of mitochondrial shape and protein biogenesis, and function in nonvesicular lipid trafficking between the ER and mitochondria. MDM34 is required for the interaction of the ER-resident membrane protein MMM1 and the outer mitochondrial membrane-resident beta-barrel protein MDM10.</text>
</comment>
<organism evidence="13 14">
    <name type="scientific">Leucocoprinus birnbaumii</name>
    <dbReference type="NCBI Taxonomy" id="56174"/>
    <lineage>
        <taxon>Eukaryota</taxon>
        <taxon>Fungi</taxon>
        <taxon>Dikarya</taxon>
        <taxon>Basidiomycota</taxon>
        <taxon>Agaricomycotina</taxon>
        <taxon>Agaricomycetes</taxon>
        <taxon>Agaricomycetidae</taxon>
        <taxon>Agaricales</taxon>
        <taxon>Agaricineae</taxon>
        <taxon>Agaricaceae</taxon>
        <taxon>Leucocoprinus</taxon>
    </lineage>
</organism>
<dbReference type="GO" id="GO:0008289">
    <property type="term" value="F:lipid binding"/>
    <property type="evidence" value="ECO:0007669"/>
    <property type="project" value="UniProtKB-KW"/>
</dbReference>
<comment type="domain">
    <text evidence="10">Lacks alpha-helical transmembrane segments, suggesting that it resides in the membrane via beta-sheet conformations similar to those predicted for other outer membrane proteins and porin.</text>
</comment>
<keyword evidence="2" id="KW-0813">Transport</keyword>
<evidence type="ECO:0000256" key="2">
    <source>
        <dbReference type="ARBA" id="ARBA00022448"/>
    </source>
</evidence>
<sequence length="886" mass="95487">MSFTFNWPRFSDQFHHDAIQMLNTALNKGNKPPIIADKIEVVELEMGTQPPELEIRDIGDLTVDQFRGIFRLTYSGDAHLVLKTKVQANPLNHKQPDIHLMTGSIGMLAAKQPLVVPMLLRLSHFRLSSYVVLVVSKQKGITLVFKTDPLQNVDINSTFDSIAVIQKFIQREIEGQLRQMFREDLPGIIHRLSQQWVKAKVEAPYLNKRFPPTPTKPQPLETMSSPDLPTEPFSAGPGLPPHLGRAHSLGAQSIRRPRSVSGDTSASFNRRATSTKSAATSSPSPQASSPDPNSHGEYENFDPTYGLRPEGLPTKSGFKRFSSLFTPNKGLADLTEEPSGDEDEGDYEDDAESTSYDVVEWEDTVPSISPPTSVYTERGNTPEYETIPAVGGGTITRPRILHSQSTIQPPSGITPRLSLSNSYSRSQGNLRSGAVTPSILTRHHSSGSSYFPDTLSLYNTPRSAPPRPRTPDNAASSTSGGINDQTLRQLNLQNSRYPDPTSPIQYIHPPTHPQSLDANPIYIRRPNSERRLSVSSSVSHQTAITTTSLLYPNNTTADSLNTLSTSPGTNNSAFLSTYPHASGSEPNPKIIRPSLNNDSIHHLSTLSHSNHTLSPYTRSLSHFTVRSVPPRSWGVGGLSGGAVTSLGHGAGGSGAVNERQPVKAKRKRIFRIGGKKSTDSTTTPTTNPLSMNLDSPSYNYHLDPADSSYTHHHPHSIPFDHRNGAEGGNLAFKPPGYGPGFHGGAGTGVGGGLGSSGTGPSNTNNDRMHYLRQRQFIVPSEFDAEDMDRYFRSNDDLSSVPPPPPSTVGGGVVGGSSNNVAAHLGPSSPSRHASIPQQPHQGHGLGNGAPVGSSSAPGSLVGVPRSSGVSGGVRRRQASNNSSRLR</sequence>
<feature type="compositionally biased region" description="Polar residues" evidence="11">
    <location>
        <begin position="446"/>
        <end position="459"/>
    </location>
</feature>
<feature type="region of interest" description="Disordered" evidence="11">
    <location>
        <begin position="793"/>
        <end position="886"/>
    </location>
</feature>
<dbReference type="PROSITE" id="PS51847">
    <property type="entry name" value="SMP"/>
    <property type="match status" value="1"/>
</dbReference>
<evidence type="ECO:0000256" key="5">
    <source>
        <dbReference type="ARBA" id="ARBA00022787"/>
    </source>
</evidence>
<reference evidence="13" key="1">
    <citation type="submission" date="2022-07" db="EMBL/GenBank/DDBJ databases">
        <title>Genome Sequence of Leucocoprinus birnbaumii.</title>
        <authorList>
            <person name="Buettner E."/>
        </authorList>
    </citation>
    <scope>NUCLEOTIDE SEQUENCE</scope>
    <source>
        <strain evidence="13">VT141</strain>
    </source>
</reference>
<dbReference type="EMBL" id="JANIEX010000094">
    <property type="protein sequence ID" value="KAJ3573697.1"/>
    <property type="molecule type" value="Genomic_DNA"/>
</dbReference>
<feature type="region of interest" description="Disordered" evidence="11">
    <location>
        <begin position="329"/>
        <end position="391"/>
    </location>
</feature>
<keyword evidence="6" id="KW-0445">Lipid transport</keyword>
<dbReference type="InterPro" id="IPR027536">
    <property type="entry name" value="MDM34"/>
</dbReference>
<dbReference type="Proteomes" id="UP001213000">
    <property type="component" value="Unassembled WGS sequence"/>
</dbReference>
<comment type="similarity">
    <text evidence="10">Belongs to the MDM34 family.</text>
</comment>
<keyword evidence="8 10" id="KW-0496">Mitochondrion</keyword>
<feature type="region of interest" description="Disordered" evidence="11">
    <location>
        <begin position="674"/>
        <end position="693"/>
    </location>
</feature>
<feature type="compositionally biased region" description="Polar residues" evidence="11">
    <location>
        <begin position="473"/>
        <end position="496"/>
    </location>
</feature>
<dbReference type="InterPro" id="IPR058825">
    <property type="entry name" value="MDM34_N"/>
</dbReference>
<feature type="compositionally biased region" description="Acidic residues" evidence="11">
    <location>
        <begin position="334"/>
        <end position="352"/>
    </location>
</feature>
<comment type="subcellular location">
    <subcellularLocation>
        <location evidence="1">Membrane</location>
    </subcellularLocation>
    <subcellularLocation>
        <location evidence="10">Mitochondrion outer membrane</location>
        <topology evidence="10">Multi-pass membrane protein</topology>
    </subcellularLocation>
    <text evidence="10">The ERMES/MDM complex localizes to a few discrete foci (around 10 per single cell), that represent mitochondria-endoplasmic reticulum junctions. These foci are often found next to mtDNA nucleoids.</text>
</comment>
<dbReference type="GO" id="GO:0007005">
    <property type="term" value="P:mitochondrion organization"/>
    <property type="evidence" value="ECO:0007669"/>
    <property type="project" value="InterPro"/>
</dbReference>
<evidence type="ECO:0000256" key="11">
    <source>
        <dbReference type="SAM" id="MobiDB-lite"/>
    </source>
</evidence>
<dbReference type="CDD" id="cd21673">
    <property type="entry name" value="SMP_Mdm34"/>
    <property type="match status" value="1"/>
</dbReference>
<evidence type="ECO:0000256" key="3">
    <source>
        <dbReference type="ARBA" id="ARBA00022452"/>
    </source>
</evidence>
<evidence type="ECO:0000256" key="4">
    <source>
        <dbReference type="ARBA" id="ARBA00022692"/>
    </source>
</evidence>
<keyword evidence="4 10" id="KW-0812">Transmembrane</keyword>
<evidence type="ECO:0000256" key="9">
    <source>
        <dbReference type="ARBA" id="ARBA00023136"/>
    </source>
</evidence>
<evidence type="ECO:0000313" key="13">
    <source>
        <dbReference type="EMBL" id="KAJ3573697.1"/>
    </source>
</evidence>
<feature type="region of interest" description="Disordered" evidence="11">
    <location>
        <begin position="207"/>
        <end position="313"/>
    </location>
</feature>
<dbReference type="Pfam" id="PF26545">
    <property type="entry name" value="Mdm34_N"/>
    <property type="match status" value="1"/>
</dbReference>
<dbReference type="HAMAP" id="MF_03105">
    <property type="entry name" value="Mdm34"/>
    <property type="match status" value="1"/>
</dbReference>